<dbReference type="STRING" id="472759.Nhal_1936"/>
<keyword evidence="3" id="KW-1185">Reference proteome</keyword>
<evidence type="ECO:0000313" key="2">
    <source>
        <dbReference type="EMBL" id="ADE15044.1"/>
    </source>
</evidence>
<proteinExistence type="predicted"/>
<dbReference type="HOGENOM" id="CLU_2058889_0_0_6"/>
<dbReference type="KEGG" id="nhl:Nhal_1936"/>
<protein>
    <submittedName>
        <fullName evidence="2">Uncharacterized protein</fullName>
    </submittedName>
</protein>
<feature type="chain" id="PRO_5003069474" evidence="1">
    <location>
        <begin position="27"/>
        <end position="119"/>
    </location>
</feature>
<name>D5C3S2_NITHN</name>
<organism evidence="2 3">
    <name type="scientific">Nitrosococcus halophilus (strain Nc4)</name>
    <dbReference type="NCBI Taxonomy" id="472759"/>
    <lineage>
        <taxon>Bacteria</taxon>
        <taxon>Pseudomonadati</taxon>
        <taxon>Pseudomonadota</taxon>
        <taxon>Gammaproteobacteria</taxon>
        <taxon>Chromatiales</taxon>
        <taxon>Chromatiaceae</taxon>
        <taxon>Nitrosococcus</taxon>
    </lineage>
</organism>
<dbReference type="Proteomes" id="UP000001844">
    <property type="component" value="Chromosome"/>
</dbReference>
<evidence type="ECO:0000313" key="3">
    <source>
        <dbReference type="Proteomes" id="UP000001844"/>
    </source>
</evidence>
<gene>
    <name evidence="2" type="ordered locus">Nhal_1936</name>
</gene>
<accession>D5C3S2</accession>
<dbReference type="RefSeq" id="WP_013032911.1">
    <property type="nucleotide sequence ID" value="NC_013960.1"/>
</dbReference>
<keyword evidence="1" id="KW-0732">Signal</keyword>
<dbReference type="EMBL" id="CP001798">
    <property type="protein sequence ID" value="ADE15044.1"/>
    <property type="molecule type" value="Genomic_DNA"/>
</dbReference>
<dbReference type="AlphaFoldDB" id="D5C3S2"/>
<sequence length="119" mass="12843">MSLYQYARVACISLIGLTLITSTASADDNDNKKKGGKDFGSKVEHLLHAQSRKLFGFAGPLKESAEGNVDRLVDPESLPGSGNPFNATDVDDLIELAHGLRAEILIPIRTDPACYNEEV</sequence>
<evidence type="ECO:0000256" key="1">
    <source>
        <dbReference type="SAM" id="SignalP"/>
    </source>
</evidence>
<reference evidence="3" key="1">
    <citation type="submission" date="2010-04" db="EMBL/GenBank/DDBJ databases">
        <title>Complete genome sequence of Nitrosococcus halophilus Nc4, a salt-adapted, aerobic obligate ammonia-oxidizing sulfur purple bacterium.</title>
        <authorList>
            <consortium name="US DOE Joint Genome Institute"/>
            <person name="Campbell M.A."/>
            <person name="Malfatti S.A."/>
            <person name="Chain P.S.G."/>
            <person name="Heidelberg J.F."/>
            <person name="Ward B.B."/>
            <person name="Klotz M.G."/>
        </authorList>
    </citation>
    <scope>NUCLEOTIDE SEQUENCE [LARGE SCALE GENOMIC DNA]</scope>
    <source>
        <strain evidence="3">Nc4</strain>
    </source>
</reference>
<feature type="signal peptide" evidence="1">
    <location>
        <begin position="1"/>
        <end position="26"/>
    </location>
</feature>